<name>A0A8J3FFL5_9ACTN</name>
<accession>A0A8J3FFL5</accession>
<reference evidence="1" key="1">
    <citation type="journal article" date="2014" name="Int. J. Syst. Evol. Microbiol.">
        <title>Complete genome sequence of Corynebacterium casei LMG S-19264T (=DSM 44701T), isolated from a smear-ripened cheese.</title>
        <authorList>
            <consortium name="US DOE Joint Genome Institute (JGI-PGF)"/>
            <person name="Walter F."/>
            <person name="Albersmeier A."/>
            <person name="Kalinowski J."/>
            <person name="Ruckert C."/>
        </authorList>
    </citation>
    <scope>NUCLEOTIDE SEQUENCE</scope>
    <source>
        <strain evidence="1">JCM 3091</strain>
    </source>
</reference>
<reference evidence="1" key="2">
    <citation type="submission" date="2020-09" db="EMBL/GenBank/DDBJ databases">
        <authorList>
            <person name="Sun Q."/>
            <person name="Ohkuma M."/>
        </authorList>
    </citation>
    <scope>NUCLEOTIDE SEQUENCE</scope>
    <source>
        <strain evidence="1">JCM 3091</strain>
    </source>
</reference>
<dbReference type="Proteomes" id="UP000662200">
    <property type="component" value="Unassembled WGS sequence"/>
</dbReference>
<evidence type="ECO:0000313" key="1">
    <source>
        <dbReference type="EMBL" id="GGK13333.1"/>
    </source>
</evidence>
<dbReference type="AlphaFoldDB" id="A0A8J3FFL5"/>
<evidence type="ECO:0000313" key="2">
    <source>
        <dbReference type="Proteomes" id="UP000662200"/>
    </source>
</evidence>
<organism evidence="1 2">
    <name type="scientific">Pilimelia terevasa</name>
    <dbReference type="NCBI Taxonomy" id="53372"/>
    <lineage>
        <taxon>Bacteria</taxon>
        <taxon>Bacillati</taxon>
        <taxon>Actinomycetota</taxon>
        <taxon>Actinomycetes</taxon>
        <taxon>Micromonosporales</taxon>
        <taxon>Micromonosporaceae</taxon>
        <taxon>Pilimelia</taxon>
    </lineage>
</organism>
<dbReference type="EMBL" id="BMQC01000001">
    <property type="protein sequence ID" value="GGK13333.1"/>
    <property type="molecule type" value="Genomic_DNA"/>
</dbReference>
<gene>
    <name evidence="1" type="ORF">GCM10010124_02370</name>
</gene>
<sequence length="149" mass="15573">MTQRSSPPRGITVTIGYGTTPQASRATFTGTPAQVSEDIIECFGLDAERFADTPLSDIVLEATSVAVSLDLVARKLGGRLVAEPDAAPQKAAESAAQPASLLDRITGAPDVAVLQRLWVDNQAAFADPQIMAAWKARGRALQAVQAAAD</sequence>
<comment type="caution">
    <text evidence="1">The sequence shown here is derived from an EMBL/GenBank/DDBJ whole genome shotgun (WGS) entry which is preliminary data.</text>
</comment>
<protein>
    <submittedName>
        <fullName evidence="1">Uncharacterized protein</fullName>
    </submittedName>
</protein>
<keyword evidence="2" id="KW-1185">Reference proteome</keyword>
<proteinExistence type="predicted"/>